<dbReference type="SUPFAM" id="SSF51735">
    <property type="entry name" value="NAD(P)-binding Rossmann-fold domains"/>
    <property type="match status" value="1"/>
</dbReference>
<evidence type="ECO:0000313" key="3">
    <source>
        <dbReference type="Proteomes" id="UP000752696"/>
    </source>
</evidence>
<dbReference type="GO" id="GO:0004303">
    <property type="term" value="F:estradiol 17-beta-dehydrogenase [NAD(P)+] activity"/>
    <property type="evidence" value="ECO:0007669"/>
    <property type="project" value="TreeGrafter"/>
</dbReference>
<comment type="caution">
    <text evidence="2">The sequence shown here is derived from an EMBL/GenBank/DDBJ whole genome shotgun (WGS) entry which is preliminary data.</text>
</comment>
<reference evidence="2" key="1">
    <citation type="submission" date="2020-07" db="EMBL/GenBank/DDBJ databases">
        <authorList>
            <person name="Nazaruddin N."/>
        </authorList>
    </citation>
    <scope>NUCLEOTIDE SEQUENCE</scope>
</reference>
<dbReference type="GO" id="GO:0006631">
    <property type="term" value="P:fatty acid metabolic process"/>
    <property type="evidence" value="ECO:0007669"/>
    <property type="project" value="TreeGrafter"/>
</dbReference>
<dbReference type="InterPro" id="IPR036291">
    <property type="entry name" value="NAD(P)-bd_dom_sf"/>
</dbReference>
<protein>
    <submittedName>
        <fullName evidence="2">Uncharacterized protein</fullName>
    </submittedName>
</protein>
<dbReference type="GO" id="GO:0005739">
    <property type="term" value="C:mitochondrion"/>
    <property type="evidence" value="ECO:0007669"/>
    <property type="project" value="TreeGrafter"/>
</dbReference>
<dbReference type="Pfam" id="PF00106">
    <property type="entry name" value="adh_short"/>
    <property type="match status" value="1"/>
</dbReference>
<evidence type="ECO:0000256" key="1">
    <source>
        <dbReference type="ARBA" id="ARBA00023002"/>
    </source>
</evidence>
<proteinExistence type="predicted"/>
<dbReference type="InterPro" id="IPR002347">
    <property type="entry name" value="SDR_fam"/>
</dbReference>
<name>A0A6V7HK08_9HYME</name>
<sequence>IKRPKRNAALIGYFEQHVKNKDADWQRTLYIRKRIRVILREAFLVLHKSDTGEIQKKFRSDTEEKLKKIYSEVEFILLNGQNIDQTLTSKHLLSIALFLILDNIIRMTDLHGLVALVTGGASGLGLGVVRRFIKEGAKVAVADLPISKGNEIVEELGESATFIPMDVSTK</sequence>
<evidence type="ECO:0000313" key="2">
    <source>
        <dbReference type="EMBL" id="CAD1480881.1"/>
    </source>
</evidence>
<dbReference type="GO" id="GO:0008210">
    <property type="term" value="P:estrogen metabolic process"/>
    <property type="evidence" value="ECO:0007669"/>
    <property type="project" value="TreeGrafter"/>
</dbReference>
<keyword evidence="1" id="KW-0560">Oxidoreductase</keyword>
<dbReference type="GO" id="GO:0008209">
    <property type="term" value="P:androgen metabolic process"/>
    <property type="evidence" value="ECO:0007669"/>
    <property type="project" value="TreeGrafter"/>
</dbReference>
<organism evidence="2 3">
    <name type="scientific">Heterotrigona itama</name>
    <dbReference type="NCBI Taxonomy" id="395501"/>
    <lineage>
        <taxon>Eukaryota</taxon>
        <taxon>Metazoa</taxon>
        <taxon>Ecdysozoa</taxon>
        <taxon>Arthropoda</taxon>
        <taxon>Hexapoda</taxon>
        <taxon>Insecta</taxon>
        <taxon>Pterygota</taxon>
        <taxon>Neoptera</taxon>
        <taxon>Endopterygota</taxon>
        <taxon>Hymenoptera</taxon>
        <taxon>Apocrita</taxon>
        <taxon>Aculeata</taxon>
        <taxon>Apoidea</taxon>
        <taxon>Anthophila</taxon>
        <taxon>Apidae</taxon>
        <taxon>Heterotrigona</taxon>
    </lineage>
</organism>
<feature type="non-terminal residue" evidence="2">
    <location>
        <position position="170"/>
    </location>
</feature>
<dbReference type="PANTHER" id="PTHR43658:SF8">
    <property type="entry name" value="17-BETA-HYDROXYSTEROID DEHYDROGENASE 14-RELATED"/>
    <property type="match status" value="1"/>
</dbReference>
<gene>
    <name evidence="2" type="ORF">MHI_LOCUS969152</name>
</gene>
<dbReference type="AlphaFoldDB" id="A0A6V7HK08"/>
<keyword evidence="3" id="KW-1185">Reference proteome</keyword>
<dbReference type="PANTHER" id="PTHR43658">
    <property type="entry name" value="SHORT-CHAIN DEHYDROGENASE/REDUCTASE"/>
    <property type="match status" value="1"/>
</dbReference>
<dbReference type="Proteomes" id="UP000752696">
    <property type="component" value="Unassembled WGS sequence"/>
</dbReference>
<dbReference type="EMBL" id="CAJDYZ010013017">
    <property type="protein sequence ID" value="CAD1480881.1"/>
    <property type="molecule type" value="Genomic_DNA"/>
</dbReference>
<feature type="non-terminal residue" evidence="2">
    <location>
        <position position="1"/>
    </location>
</feature>
<dbReference type="OrthoDB" id="7548471at2759"/>
<accession>A0A6V7HK08</accession>
<dbReference type="Gene3D" id="3.40.50.720">
    <property type="entry name" value="NAD(P)-binding Rossmann-like Domain"/>
    <property type="match status" value="1"/>
</dbReference>